<protein>
    <submittedName>
        <fullName evidence="4">Glycerol-3-phosphate dehydrogenase</fullName>
    </submittedName>
</protein>
<dbReference type="InterPro" id="IPR000447">
    <property type="entry name" value="G3P_DH_FAD-dep"/>
</dbReference>
<feature type="non-terminal residue" evidence="4">
    <location>
        <position position="108"/>
    </location>
</feature>
<dbReference type="InterPro" id="IPR036188">
    <property type="entry name" value="FAD/NAD-bd_sf"/>
</dbReference>
<name>A0A7X3KYU2_9GAMM</name>
<reference evidence="4 5" key="1">
    <citation type="submission" date="2019-12" db="EMBL/GenBank/DDBJ databases">
        <title>Draft genome sequence of Pseudomonas otitidis recovered from a chicken carcass.</title>
        <authorList>
            <person name="Vieira T.R."/>
            <person name="Oliviera E.F.C."/>
            <person name="Silva N.M.V."/>
            <person name="Sambrano G.E."/>
            <person name="Cibulski S.P."/>
            <person name="Cardoso M.R.I."/>
        </authorList>
    </citation>
    <scope>NUCLEOTIDE SEQUENCE [LARGE SCALE GENOMIC DNA]</scope>
    <source>
        <strain evidence="4 5">25_K</strain>
    </source>
</reference>
<dbReference type="GO" id="GO:0046168">
    <property type="term" value="P:glycerol-3-phosphate catabolic process"/>
    <property type="evidence" value="ECO:0007669"/>
    <property type="project" value="TreeGrafter"/>
</dbReference>
<feature type="non-terminal residue" evidence="4">
    <location>
        <position position="1"/>
    </location>
</feature>
<evidence type="ECO:0000256" key="2">
    <source>
        <dbReference type="ARBA" id="ARBA00022827"/>
    </source>
</evidence>
<organism evidence="4 5">
    <name type="scientific">Metapseudomonas otitidis</name>
    <dbReference type="NCBI Taxonomy" id="319939"/>
    <lineage>
        <taxon>Bacteria</taxon>
        <taxon>Pseudomonadati</taxon>
        <taxon>Pseudomonadota</taxon>
        <taxon>Gammaproteobacteria</taxon>
        <taxon>Pseudomonadales</taxon>
        <taxon>Pseudomonadaceae</taxon>
        <taxon>Metapseudomonas</taxon>
    </lineage>
</organism>
<evidence type="ECO:0000313" key="4">
    <source>
        <dbReference type="EMBL" id="MWK60498.1"/>
    </source>
</evidence>
<dbReference type="Gene3D" id="3.30.9.10">
    <property type="entry name" value="D-Amino Acid Oxidase, subunit A, domain 2"/>
    <property type="match status" value="1"/>
</dbReference>
<keyword evidence="2" id="KW-0274">FAD</keyword>
<dbReference type="AlphaFoldDB" id="A0A7X3KYU2"/>
<keyword evidence="1" id="KW-0285">Flavoprotein</keyword>
<dbReference type="GO" id="GO:0004368">
    <property type="term" value="F:glycerol-3-phosphate dehydrogenase (quinone) activity"/>
    <property type="evidence" value="ECO:0007669"/>
    <property type="project" value="InterPro"/>
</dbReference>
<comment type="caution">
    <text evidence="4">The sequence shown here is derived from an EMBL/GenBank/DDBJ whole genome shotgun (WGS) entry which is preliminary data.</text>
</comment>
<keyword evidence="3" id="KW-0560">Oxidoreductase</keyword>
<evidence type="ECO:0000256" key="3">
    <source>
        <dbReference type="ARBA" id="ARBA00023002"/>
    </source>
</evidence>
<dbReference type="Proteomes" id="UP000461288">
    <property type="component" value="Unassembled WGS sequence"/>
</dbReference>
<dbReference type="PANTHER" id="PTHR11985:SF31">
    <property type="entry name" value="GLYCEROL-3-PHOSPHATE DEHYDROGENASE 2"/>
    <property type="match status" value="1"/>
</dbReference>
<evidence type="ECO:0000313" key="5">
    <source>
        <dbReference type="Proteomes" id="UP000461288"/>
    </source>
</evidence>
<accession>A0A7X3KYU2</accession>
<dbReference type="Gene3D" id="3.50.50.60">
    <property type="entry name" value="FAD/NAD(P)-binding domain"/>
    <property type="match status" value="1"/>
</dbReference>
<sequence length="108" mass="11758">FVIPWGNYWIIGTTDTDWDQKLSKPDPAPTRADIDYVLSQVNQRVNRKLGYEDIVGVLSGLRPLLSGKADATTNLSRNHAVAVVTPGLVSVAGGKYTTYRVIGKDAVD</sequence>
<dbReference type="SUPFAM" id="SSF54373">
    <property type="entry name" value="FAD-linked reductases, C-terminal domain"/>
    <property type="match status" value="1"/>
</dbReference>
<gene>
    <name evidence="4" type="ORF">GO594_31495</name>
</gene>
<proteinExistence type="predicted"/>
<dbReference type="PANTHER" id="PTHR11985">
    <property type="entry name" value="GLYCEROL-3-PHOSPHATE DEHYDROGENASE"/>
    <property type="match status" value="1"/>
</dbReference>
<evidence type="ECO:0000256" key="1">
    <source>
        <dbReference type="ARBA" id="ARBA00022630"/>
    </source>
</evidence>
<dbReference type="EMBL" id="WTFN01000525">
    <property type="protein sequence ID" value="MWK60498.1"/>
    <property type="molecule type" value="Genomic_DNA"/>
</dbReference>